<dbReference type="AlphaFoldDB" id="A0A0A2KPA1"/>
<dbReference type="VEuPathDB" id="FungiDB:PEXP_003360"/>
<proteinExistence type="predicted"/>
<dbReference type="InterPro" id="IPR029044">
    <property type="entry name" value="Nucleotide-diphossugar_trans"/>
</dbReference>
<dbReference type="STRING" id="27334.A0A0A2KPA1"/>
<dbReference type="SUPFAM" id="SSF53448">
    <property type="entry name" value="Nucleotide-diphospho-sugar transferases"/>
    <property type="match status" value="1"/>
</dbReference>
<gene>
    <name evidence="1" type="ORF">PEX2_019490</name>
</gene>
<dbReference type="OrthoDB" id="2014201at2759"/>
<dbReference type="PANTHER" id="PTHR11183">
    <property type="entry name" value="GLYCOGENIN SUBFAMILY MEMBER"/>
    <property type="match status" value="1"/>
</dbReference>
<protein>
    <submittedName>
        <fullName evidence="1">Glycosyl transferase, family 8</fullName>
    </submittedName>
</protein>
<dbReference type="HOGENOM" id="CLU_049943_0_0_1"/>
<accession>A0A0A2KPA1</accession>
<organism evidence="1 2">
    <name type="scientific">Penicillium expansum</name>
    <name type="common">Blue mold rot fungus</name>
    <dbReference type="NCBI Taxonomy" id="27334"/>
    <lineage>
        <taxon>Eukaryota</taxon>
        <taxon>Fungi</taxon>
        <taxon>Dikarya</taxon>
        <taxon>Ascomycota</taxon>
        <taxon>Pezizomycotina</taxon>
        <taxon>Eurotiomycetes</taxon>
        <taxon>Eurotiomycetidae</taxon>
        <taxon>Eurotiales</taxon>
        <taxon>Aspergillaceae</taxon>
        <taxon>Penicillium</taxon>
    </lineage>
</organism>
<reference evidence="1 2" key="1">
    <citation type="journal article" date="2015" name="Mol. Plant Microbe Interact.">
        <title>Genome, transcriptome, and functional analyses of Penicillium expansum provide new insights into secondary metabolism and pathogenicity.</title>
        <authorList>
            <person name="Ballester A.R."/>
            <person name="Marcet-Houben M."/>
            <person name="Levin E."/>
            <person name="Sela N."/>
            <person name="Selma-Lazaro C."/>
            <person name="Carmona L."/>
            <person name="Wisniewski M."/>
            <person name="Droby S."/>
            <person name="Gonzalez-Candelas L."/>
            <person name="Gabaldon T."/>
        </authorList>
    </citation>
    <scope>NUCLEOTIDE SEQUENCE [LARGE SCALE GENOMIC DNA]</scope>
    <source>
        <strain evidence="1 2">MD-8</strain>
    </source>
</reference>
<dbReference type="GO" id="GO:0016757">
    <property type="term" value="F:glycosyltransferase activity"/>
    <property type="evidence" value="ECO:0007669"/>
    <property type="project" value="InterPro"/>
</dbReference>
<dbReference type="GeneID" id="27674643"/>
<dbReference type="Pfam" id="PF01501">
    <property type="entry name" value="Glyco_transf_8"/>
    <property type="match status" value="1"/>
</dbReference>
<comment type="caution">
    <text evidence="1">The sequence shown here is derived from an EMBL/GenBank/DDBJ whole genome shotgun (WGS) entry which is preliminary data.</text>
</comment>
<dbReference type="PhylomeDB" id="A0A0A2KPA1"/>
<name>A0A0A2KPA1_PENEN</name>
<keyword evidence="1" id="KW-0808">Transferase</keyword>
<dbReference type="RefSeq" id="XP_016599163.1">
    <property type="nucleotide sequence ID" value="XM_016739224.1"/>
</dbReference>
<dbReference type="InterPro" id="IPR002495">
    <property type="entry name" value="Glyco_trans_8"/>
</dbReference>
<evidence type="ECO:0000313" key="1">
    <source>
        <dbReference type="EMBL" id="KGO57505.1"/>
    </source>
</evidence>
<evidence type="ECO:0000313" key="2">
    <source>
        <dbReference type="Proteomes" id="UP000030143"/>
    </source>
</evidence>
<dbReference type="Proteomes" id="UP000030143">
    <property type="component" value="Unassembled WGS sequence"/>
</dbReference>
<dbReference type="EMBL" id="JQFZ01000140">
    <property type="protein sequence ID" value="KGO57505.1"/>
    <property type="molecule type" value="Genomic_DNA"/>
</dbReference>
<sequence length="332" mass="37327">MTNPPQKQSPPKRIWASLITNMSYLPGLLTLHHSLNHPSPDPRITNQSATQGTKYPFVAFYTSTFPAEGLKILQSRNISSQWVPSVTPASTRSYAKDPRFAETWNKLVVFSLEQYERVVLLDGDILVRRNMDSLMELPLDDETDAEGSRVFAAAHACACNPMKKAHYPANWIPSNCAYTKQHSTPADAQSIAPPPGSGVGMLNSGVLVVRPSARVYSEITTALQETARIERYDFPDQELLSDFFAGRWVALPYVYNALKTLRIEGVHDSIWRDSEVRAVHYIFAKKPWHEEVVEGGDLSGLDETGVWWWRANWERMMAERGVGVLDEFSGSE</sequence>
<dbReference type="InterPro" id="IPR050587">
    <property type="entry name" value="GNT1/Glycosyltrans_8"/>
</dbReference>
<keyword evidence="2" id="KW-1185">Reference proteome</keyword>
<dbReference type="Gene3D" id="3.90.550.10">
    <property type="entry name" value="Spore Coat Polysaccharide Biosynthesis Protein SpsA, Chain A"/>
    <property type="match status" value="1"/>
</dbReference>